<name>A0A553PAZ7_TIGCA</name>
<evidence type="ECO:0000313" key="2">
    <source>
        <dbReference type="EMBL" id="TRY74819.1"/>
    </source>
</evidence>
<accession>A0A553PAZ7</accession>
<dbReference type="EMBL" id="VCGU01000005">
    <property type="protein sequence ID" value="TRY74819.1"/>
    <property type="molecule type" value="Genomic_DNA"/>
</dbReference>
<dbReference type="Pfam" id="PF02958">
    <property type="entry name" value="EcKL"/>
    <property type="match status" value="1"/>
</dbReference>
<reference evidence="2 3" key="1">
    <citation type="journal article" date="2018" name="Nat. Ecol. Evol.">
        <title>Genomic signatures of mitonuclear coevolution across populations of Tigriopus californicus.</title>
        <authorList>
            <person name="Barreto F.S."/>
            <person name="Watson E.T."/>
            <person name="Lima T.G."/>
            <person name="Willett C.S."/>
            <person name="Edmands S."/>
            <person name="Li W."/>
            <person name="Burton R.S."/>
        </authorList>
    </citation>
    <scope>NUCLEOTIDE SEQUENCE [LARGE SCALE GENOMIC DNA]</scope>
    <source>
        <strain evidence="2 3">San Diego</strain>
    </source>
</reference>
<dbReference type="OrthoDB" id="6344432at2759"/>
<dbReference type="InterPro" id="IPR004119">
    <property type="entry name" value="EcKL"/>
</dbReference>
<dbReference type="SUPFAM" id="SSF56112">
    <property type="entry name" value="Protein kinase-like (PK-like)"/>
    <property type="match status" value="1"/>
</dbReference>
<dbReference type="Proteomes" id="UP000318571">
    <property type="component" value="Chromosome 2"/>
</dbReference>
<comment type="caution">
    <text evidence="2">The sequence shown here is derived from an EMBL/GenBank/DDBJ whole genome shotgun (WGS) entry which is preliminary data.</text>
</comment>
<sequence length="522" mass="60218">MTSPTTSTSVAVPPKYEYLKSLSDIQSIRDLSEDAVRDILRQHTCDHGLEVLEMGAIEDMSGLNDAFNSTICALRIKAKFSAFSKPAAAATTKTTTSNSGDSSGSDMMPKVVQDSANQEKTEEEFHFVIKSPPKMSFIRQVHKLSRPFFNEVSWYLDLVPQLDIVFGKGSIDRILPTCYHAYSSYYANDMGEGSCCIKSCPWFCWLPCRRSEQGVLILENVKKMSQSFEMYDKRKPLPLNHIRLIFAELAHFHGKWLVWIQKCKTGALKTENNTKVEPISFNTFKATYNTQKRIPKLLYQQLKNVAKKTVIKMLHKQGEEQEREYIAKCEAFFNRSAMRMLNEYMDKAPTDVFTLCHGDFWSNNIMFSYPPEDQAKAKPNQLIIIDYQLINYGHPAYDLVYFTYLNTDLEFRDAHLKEVLKEYYDIYHSYLMRAYPDMKYSFEDFIGDFHYHKPVGFTTACSVMPNVMSTTQLDLETAGICALRELQQKQEQELNDDTNPSSLEIRRRIVQMVHEMARDGVI</sequence>
<dbReference type="InterPro" id="IPR015897">
    <property type="entry name" value="CHK_kinase-like"/>
</dbReference>
<dbReference type="Gene3D" id="3.90.1200.10">
    <property type="match status" value="1"/>
</dbReference>
<evidence type="ECO:0000259" key="1">
    <source>
        <dbReference type="SMART" id="SM00587"/>
    </source>
</evidence>
<dbReference type="SMART" id="SM00587">
    <property type="entry name" value="CHK"/>
    <property type="match status" value="1"/>
</dbReference>
<dbReference type="PANTHER" id="PTHR11012:SF30">
    <property type="entry name" value="PROTEIN KINASE-LIKE DOMAIN-CONTAINING"/>
    <property type="match status" value="1"/>
</dbReference>
<dbReference type="OMA" id="PYDLAHT"/>
<protein>
    <recommendedName>
        <fullName evidence="1">CHK kinase-like domain-containing protein</fullName>
    </recommendedName>
</protein>
<keyword evidence="3" id="KW-1185">Reference proteome</keyword>
<dbReference type="PANTHER" id="PTHR11012">
    <property type="entry name" value="PROTEIN KINASE-LIKE DOMAIN-CONTAINING"/>
    <property type="match status" value="1"/>
</dbReference>
<proteinExistence type="predicted"/>
<dbReference type="InterPro" id="IPR011009">
    <property type="entry name" value="Kinase-like_dom_sf"/>
</dbReference>
<feature type="domain" description="CHK kinase-like" evidence="1">
    <location>
        <begin position="216"/>
        <end position="433"/>
    </location>
</feature>
<organism evidence="2 3">
    <name type="scientific">Tigriopus californicus</name>
    <name type="common">Marine copepod</name>
    <dbReference type="NCBI Taxonomy" id="6832"/>
    <lineage>
        <taxon>Eukaryota</taxon>
        <taxon>Metazoa</taxon>
        <taxon>Ecdysozoa</taxon>
        <taxon>Arthropoda</taxon>
        <taxon>Crustacea</taxon>
        <taxon>Multicrustacea</taxon>
        <taxon>Hexanauplia</taxon>
        <taxon>Copepoda</taxon>
        <taxon>Harpacticoida</taxon>
        <taxon>Harpacticidae</taxon>
        <taxon>Tigriopus</taxon>
    </lineage>
</organism>
<dbReference type="AlphaFoldDB" id="A0A553PAZ7"/>
<gene>
    <name evidence="2" type="ORF">TCAL_05667</name>
</gene>
<evidence type="ECO:0000313" key="3">
    <source>
        <dbReference type="Proteomes" id="UP000318571"/>
    </source>
</evidence>